<dbReference type="GO" id="GO:0004826">
    <property type="term" value="F:phenylalanine-tRNA ligase activity"/>
    <property type="evidence" value="ECO:0007669"/>
    <property type="project" value="UniProtKB-UniRule"/>
</dbReference>
<dbReference type="RefSeq" id="WP_068771767.1">
    <property type="nucleotide sequence ID" value="NZ_KV441842.1"/>
</dbReference>
<evidence type="ECO:0000259" key="18">
    <source>
        <dbReference type="PROSITE" id="PS51447"/>
    </source>
</evidence>
<dbReference type="PROSITE" id="PS51483">
    <property type="entry name" value="B5"/>
    <property type="match status" value="1"/>
</dbReference>
<evidence type="ECO:0000256" key="5">
    <source>
        <dbReference type="ARBA" id="ARBA00022555"/>
    </source>
</evidence>
<dbReference type="GO" id="GO:0006432">
    <property type="term" value="P:phenylalanyl-tRNA aminoacylation"/>
    <property type="evidence" value="ECO:0007669"/>
    <property type="project" value="UniProtKB-UniRule"/>
</dbReference>
<keyword evidence="11 16" id="KW-0694">RNA-binding</keyword>
<dbReference type="HAMAP" id="MF_00283">
    <property type="entry name" value="Phe_tRNA_synth_beta1"/>
    <property type="match status" value="1"/>
</dbReference>
<evidence type="ECO:0000256" key="6">
    <source>
        <dbReference type="ARBA" id="ARBA00022598"/>
    </source>
</evidence>
<evidence type="ECO:0000256" key="8">
    <source>
        <dbReference type="ARBA" id="ARBA00022741"/>
    </source>
</evidence>
<feature type="binding site" evidence="15">
    <location>
        <position position="472"/>
    </location>
    <ligand>
        <name>Mg(2+)</name>
        <dbReference type="ChEBI" id="CHEBI:18420"/>
        <note>shared with alpha subunit</note>
    </ligand>
</feature>
<dbReference type="Gene3D" id="2.40.50.140">
    <property type="entry name" value="Nucleic acid-binding proteins"/>
    <property type="match status" value="1"/>
</dbReference>
<dbReference type="FunFam" id="3.30.70.380:FF:000001">
    <property type="entry name" value="Phenylalanine--tRNA ligase beta subunit"/>
    <property type="match status" value="1"/>
</dbReference>
<dbReference type="PROSITE" id="PS51447">
    <property type="entry name" value="FDX_ACB"/>
    <property type="match status" value="1"/>
</dbReference>
<dbReference type="Pfam" id="PF01588">
    <property type="entry name" value="tRNA_bind"/>
    <property type="match status" value="1"/>
</dbReference>
<keyword evidence="6 15" id="KW-0436">Ligase</keyword>
<keyword evidence="7 15" id="KW-0479">Metal-binding</keyword>
<dbReference type="InterPro" id="IPR045864">
    <property type="entry name" value="aa-tRNA-synth_II/BPL/LPL"/>
</dbReference>
<proteinExistence type="inferred from homology"/>
<feature type="binding site" evidence="15">
    <location>
        <position position="475"/>
    </location>
    <ligand>
        <name>Mg(2+)</name>
        <dbReference type="ChEBI" id="CHEBI:18420"/>
        <note>shared with alpha subunit</note>
    </ligand>
</feature>
<keyword evidence="5 16" id="KW-0820">tRNA-binding</keyword>
<evidence type="ECO:0000256" key="7">
    <source>
        <dbReference type="ARBA" id="ARBA00022723"/>
    </source>
</evidence>
<comment type="cofactor">
    <cofactor evidence="15">
        <name>Mg(2+)</name>
        <dbReference type="ChEBI" id="CHEBI:18420"/>
    </cofactor>
    <text evidence="15">Binds 2 magnesium ions per tetramer.</text>
</comment>
<dbReference type="Pfam" id="PF17759">
    <property type="entry name" value="tRNA_synthFbeta"/>
    <property type="match status" value="1"/>
</dbReference>
<dbReference type="AlphaFoldDB" id="A0A178IG65"/>
<dbReference type="SUPFAM" id="SSF56037">
    <property type="entry name" value="PheT/TilS domain"/>
    <property type="match status" value="1"/>
</dbReference>
<dbReference type="Gene3D" id="3.30.930.10">
    <property type="entry name" value="Bira Bifunctional Protein, Domain 2"/>
    <property type="match status" value="1"/>
</dbReference>
<dbReference type="Pfam" id="PF03484">
    <property type="entry name" value="B5"/>
    <property type="match status" value="1"/>
</dbReference>
<dbReference type="EC" id="6.1.1.20" evidence="15"/>
<keyword evidence="12 15" id="KW-0648">Protein biosynthesis</keyword>
<dbReference type="InterPro" id="IPR033714">
    <property type="entry name" value="tRNA_bind_bactPheRS"/>
</dbReference>
<dbReference type="Gene3D" id="3.50.40.10">
    <property type="entry name" value="Phenylalanyl-trna Synthetase, Chain B, domain 3"/>
    <property type="match status" value="1"/>
</dbReference>
<feature type="domain" description="FDX-ACB" evidence="18">
    <location>
        <begin position="735"/>
        <end position="834"/>
    </location>
</feature>
<dbReference type="Pfam" id="PF03147">
    <property type="entry name" value="FDX-ACB"/>
    <property type="match status" value="1"/>
</dbReference>
<dbReference type="SUPFAM" id="SSF50249">
    <property type="entry name" value="Nucleic acid-binding proteins"/>
    <property type="match status" value="1"/>
</dbReference>
<dbReference type="Proteomes" id="UP000078486">
    <property type="component" value="Unassembled WGS sequence"/>
</dbReference>
<dbReference type="SMART" id="SM00874">
    <property type="entry name" value="B5"/>
    <property type="match status" value="1"/>
</dbReference>
<evidence type="ECO:0000313" key="20">
    <source>
        <dbReference type="EMBL" id="OAM88147.1"/>
    </source>
</evidence>
<comment type="subcellular location">
    <subcellularLocation>
        <location evidence="1 15">Cytoplasm</location>
    </subcellularLocation>
</comment>
<dbReference type="GO" id="GO:0009328">
    <property type="term" value="C:phenylalanine-tRNA ligase complex"/>
    <property type="evidence" value="ECO:0007669"/>
    <property type="project" value="TreeGrafter"/>
</dbReference>
<reference evidence="20 21" key="1">
    <citation type="submission" date="2016-01" db="EMBL/GenBank/DDBJ databases">
        <title>High potential of lignocellulose degradation of a new Verrucomicrobia species.</title>
        <authorList>
            <person name="Wang Y."/>
            <person name="Shi Y."/>
            <person name="Qiu Z."/>
            <person name="Liu S."/>
            <person name="Yang H."/>
        </authorList>
    </citation>
    <scope>NUCLEOTIDE SEQUENCE [LARGE SCALE GENOMIC DNA]</scope>
    <source>
        <strain evidence="20 21">TSB47</strain>
    </source>
</reference>
<dbReference type="Pfam" id="PF03483">
    <property type="entry name" value="B3_4"/>
    <property type="match status" value="1"/>
</dbReference>
<dbReference type="NCBIfam" id="NF045760">
    <property type="entry name" value="YtpR"/>
    <property type="match status" value="1"/>
</dbReference>
<dbReference type="SMART" id="SM00896">
    <property type="entry name" value="FDX-ACB"/>
    <property type="match status" value="1"/>
</dbReference>
<dbReference type="InterPro" id="IPR041616">
    <property type="entry name" value="PheRS_beta_core"/>
</dbReference>
<evidence type="ECO:0000256" key="3">
    <source>
        <dbReference type="ARBA" id="ARBA00011209"/>
    </source>
</evidence>
<evidence type="ECO:0000256" key="10">
    <source>
        <dbReference type="ARBA" id="ARBA00022842"/>
    </source>
</evidence>
<comment type="catalytic activity">
    <reaction evidence="14 15">
        <text>tRNA(Phe) + L-phenylalanine + ATP = L-phenylalanyl-tRNA(Phe) + AMP + diphosphate + H(+)</text>
        <dbReference type="Rhea" id="RHEA:19413"/>
        <dbReference type="Rhea" id="RHEA-COMP:9668"/>
        <dbReference type="Rhea" id="RHEA-COMP:9699"/>
        <dbReference type="ChEBI" id="CHEBI:15378"/>
        <dbReference type="ChEBI" id="CHEBI:30616"/>
        <dbReference type="ChEBI" id="CHEBI:33019"/>
        <dbReference type="ChEBI" id="CHEBI:58095"/>
        <dbReference type="ChEBI" id="CHEBI:78442"/>
        <dbReference type="ChEBI" id="CHEBI:78531"/>
        <dbReference type="ChEBI" id="CHEBI:456215"/>
        <dbReference type="EC" id="6.1.1.20"/>
    </reaction>
</comment>
<dbReference type="InterPro" id="IPR004532">
    <property type="entry name" value="Phe-tRNA-ligase_IIc_bsu_bact"/>
</dbReference>
<sequence length="835" mass="88401">MKISLQWLSRYIDLSGLPVAQITDALPMLGLEVEETASAGLQPLKNVVIGKILSFEKHPKADKLSVCSVDPGAPAGPRQIVCGAKNFAAGDLVPVALPGAVLPGDFEIKVSKLRDVESQGMMCSARELGLGDDHAGLLILTARGLPVGTSINDHFPPPDTVLDLSITANRGDCLGHIGVARDLAAYFDRALRLPGLTDATPAAPAPASEAAPLLASVSTTIETCPYYTATAIRGVRVAPSPDWLARDLLAVGLRPINNIVDITNWVMLETGQPLHAFDAANIGGQQINVRPARPGETIKLLDQGRVVALETTDCVIADAQNALAIGGIMGGENSGVTAATANIVLEAAWFRPGPIRKTSRRLALSTDSAQRYTRDADPAGVLFAARRATALILELAGGTVIGPRAVVGAPSRGDRAIDLTADYVRARCGFDIDDTTIAGTYRRLGFTVAQAPSGAWRVTVPSFRSDIDRPIDLVEEFVRIHGTTTIPSTPIAAPAPGDIENDDPLATFTRRAGAHLAGQGFAECVHYTLCDGHDLAALFGQPMADALALANPLTSELGHIRPSLIPGLLDALALNLAAHNAPRRLFEIGRVFRPAPDGALRELTAVSFVVLAAPATRAWLTRAPVDFYHAKKLALDLAALAGVSAARLQFHLITDNAAAGAGKVAPLPAPALWQRNHSAQTTDRARQIELACGLIDAKTARARDIKGHAIIAGELLLPRQIFTTESKRTRFQPFTAYPPTTRDLALVVDAATPAGDVADKLKTTAAKIAGKTFAVEAINIFDLYQGQNLPDGKKSLALSLTFRASDRTLTDDEVNAAFTKLQTDLAKSTPWQIRK</sequence>
<keyword evidence="9 15" id="KW-0067">ATP-binding</keyword>
<gene>
    <name evidence="15" type="primary">pheT</name>
    <name evidence="20" type="ORF">AW736_18360</name>
</gene>
<name>A0A178IG65_9BACT</name>
<feature type="binding site" evidence="15">
    <location>
        <position position="466"/>
    </location>
    <ligand>
        <name>Mg(2+)</name>
        <dbReference type="ChEBI" id="CHEBI:18420"/>
        <note>shared with alpha subunit</note>
    </ligand>
</feature>
<keyword evidence="10 15" id="KW-0460">Magnesium</keyword>
<dbReference type="InterPro" id="IPR005146">
    <property type="entry name" value="B3/B4_tRNA-bd"/>
</dbReference>
<feature type="binding site" evidence="15">
    <location>
        <position position="476"/>
    </location>
    <ligand>
        <name>Mg(2+)</name>
        <dbReference type="ChEBI" id="CHEBI:18420"/>
        <note>shared with alpha subunit</note>
    </ligand>
</feature>
<dbReference type="FunFam" id="2.40.50.140:FF:000045">
    <property type="entry name" value="Phenylalanine--tRNA ligase beta subunit"/>
    <property type="match status" value="1"/>
</dbReference>
<dbReference type="STRING" id="1184151.AW736_18360"/>
<dbReference type="SUPFAM" id="SSF54991">
    <property type="entry name" value="Anticodon-binding domain of PheRS"/>
    <property type="match status" value="1"/>
</dbReference>
<dbReference type="CDD" id="cd02796">
    <property type="entry name" value="tRNA_bind_bactPheRS"/>
    <property type="match status" value="1"/>
</dbReference>
<dbReference type="GO" id="GO:0005524">
    <property type="term" value="F:ATP binding"/>
    <property type="evidence" value="ECO:0007669"/>
    <property type="project" value="UniProtKB-UniRule"/>
</dbReference>
<dbReference type="EMBL" id="LRRQ01000143">
    <property type="protein sequence ID" value="OAM88147.1"/>
    <property type="molecule type" value="Genomic_DNA"/>
</dbReference>
<organism evidence="20 21">
    <name type="scientific">Termitidicoccus mucosus</name>
    <dbReference type="NCBI Taxonomy" id="1184151"/>
    <lineage>
        <taxon>Bacteria</taxon>
        <taxon>Pseudomonadati</taxon>
        <taxon>Verrucomicrobiota</taxon>
        <taxon>Opitutia</taxon>
        <taxon>Opitutales</taxon>
        <taxon>Opitutaceae</taxon>
        <taxon>Termitidicoccus</taxon>
    </lineage>
</organism>
<evidence type="ECO:0000313" key="21">
    <source>
        <dbReference type="Proteomes" id="UP000078486"/>
    </source>
</evidence>
<dbReference type="SUPFAM" id="SSF46955">
    <property type="entry name" value="Putative DNA-binding domain"/>
    <property type="match status" value="1"/>
</dbReference>
<evidence type="ECO:0000256" key="2">
    <source>
        <dbReference type="ARBA" id="ARBA00008653"/>
    </source>
</evidence>
<evidence type="ECO:0000256" key="14">
    <source>
        <dbReference type="ARBA" id="ARBA00049255"/>
    </source>
</evidence>
<evidence type="ECO:0000256" key="16">
    <source>
        <dbReference type="PROSITE-ProRule" id="PRU00209"/>
    </source>
</evidence>
<evidence type="ECO:0000256" key="12">
    <source>
        <dbReference type="ARBA" id="ARBA00022917"/>
    </source>
</evidence>
<dbReference type="InterPro" id="IPR045060">
    <property type="entry name" value="Phe-tRNA-ligase_IIc_bsu"/>
</dbReference>
<dbReference type="Gene3D" id="3.30.70.380">
    <property type="entry name" value="Ferrodoxin-fold anticodon-binding domain"/>
    <property type="match status" value="1"/>
</dbReference>
<dbReference type="InterPro" id="IPR002547">
    <property type="entry name" value="tRNA-bd_dom"/>
</dbReference>
<feature type="domain" description="TRNA-binding" evidence="17">
    <location>
        <begin position="41"/>
        <end position="152"/>
    </location>
</feature>
<dbReference type="Gene3D" id="3.30.56.10">
    <property type="match status" value="2"/>
</dbReference>
<keyword evidence="13 15" id="KW-0030">Aminoacyl-tRNA synthetase</keyword>
<evidence type="ECO:0000259" key="17">
    <source>
        <dbReference type="PROSITE" id="PS50886"/>
    </source>
</evidence>
<dbReference type="OrthoDB" id="9805455at2"/>
<dbReference type="InterPro" id="IPR005147">
    <property type="entry name" value="tRNA_synthase_B5-dom"/>
</dbReference>
<feature type="domain" description="B5" evidence="19">
    <location>
        <begin position="412"/>
        <end position="488"/>
    </location>
</feature>
<keyword evidence="4 15" id="KW-0963">Cytoplasm</keyword>
<protein>
    <recommendedName>
        <fullName evidence="15">Phenylalanine--tRNA ligase beta subunit</fullName>
        <ecNumber evidence="15">6.1.1.20</ecNumber>
    </recommendedName>
    <alternativeName>
        <fullName evidence="15">Phenylalanyl-tRNA synthetase beta subunit</fullName>
        <shortName evidence="15">PheRS</shortName>
    </alternativeName>
</protein>
<evidence type="ECO:0000256" key="1">
    <source>
        <dbReference type="ARBA" id="ARBA00004496"/>
    </source>
</evidence>
<evidence type="ECO:0000256" key="13">
    <source>
        <dbReference type="ARBA" id="ARBA00023146"/>
    </source>
</evidence>
<dbReference type="InterPro" id="IPR005121">
    <property type="entry name" value="Fdx_antiC-bd"/>
</dbReference>
<keyword evidence="21" id="KW-1185">Reference proteome</keyword>
<evidence type="ECO:0000256" key="9">
    <source>
        <dbReference type="ARBA" id="ARBA00022840"/>
    </source>
</evidence>
<dbReference type="GO" id="GO:0000287">
    <property type="term" value="F:magnesium ion binding"/>
    <property type="evidence" value="ECO:0007669"/>
    <property type="project" value="UniProtKB-UniRule"/>
</dbReference>
<evidence type="ECO:0000259" key="19">
    <source>
        <dbReference type="PROSITE" id="PS51483"/>
    </source>
</evidence>
<comment type="similarity">
    <text evidence="2 15">Belongs to the phenylalanyl-tRNA synthetase beta subunit family. Type 1 subfamily.</text>
</comment>
<comment type="caution">
    <text evidence="20">The sequence shown here is derived from an EMBL/GenBank/DDBJ whole genome shotgun (WGS) entry which is preliminary data.</text>
</comment>
<dbReference type="InterPro" id="IPR020825">
    <property type="entry name" value="Phe-tRNA_synthase-like_B3/B4"/>
</dbReference>
<dbReference type="GO" id="GO:0000049">
    <property type="term" value="F:tRNA binding"/>
    <property type="evidence" value="ECO:0007669"/>
    <property type="project" value="UniProtKB-UniRule"/>
</dbReference>
<dbReference type="InterPro" id="IPR009061">
    <property type="entry name" value="DNA-bd_dom_put_sf"/>
</dbReference>
<evidence type="ECO:0000256" key="15">
    <source>
        <dbReference type="HAMAP-Rule" id="MF_00283"/>
    </source>
</evidence>
<dbReference type="SMART" id="SM00873">
    <property type="entry name" value="B3_4"/>
    <property type="match status" value="1"/>
</dbReference>
<evidence type="ECO:0000256" key="4">
    <source>
        <dbReference type="ARBA" id="ARBA00022490"/>
    </source>
</evidence>
<dbReference type="InterPro" id="IPR012340">
    <property type="entry name" value="NA-bd_OB-fold"/>
</dbReference>
<keyword evidence="8 15" id="KW-0547">Nucleotide-binding</keyword>
<dbReference type="SUPFAM" id="SSF55681">
    <property type="entry name" value="Class II aaRS and biotin synthetases"/>
    <property type="match status" value="1"/>
</dbReference>
<dbReference type="PANTHER" id="PTHR10947:SF0">
    <property type="entry name" value="PHENYLALANINE--TRNA LIGASE BETA SUBUNIT"/>
    <property type="match status" value="1"/>
</dbReference>
<dbReference type="PROSITE" id="PS50886">
    <property type="entry name" value="TRBD"/>
    <property type="match status" value="1"/>
</dbReference>
<dbReference type="InterPro" id="IPR036690">
    <property type="entry name" value="Fdx_antiC-bd_sf"/>
</dbReference>
<accession>A0A178IG65</accession>
<comment type="subunit">
    <text evidence="3 15">Tetramer of two alpha and two beta subunits.</text>
</comment>
<dbReference type="PANTHER" id="PTHR10947">
    <property type="entry name" value="PHENYLALANYL-TRNA SYNTHETASE BETA CHAIN AND LEUCINE-RICH REPEAT-CONTAINING PROTEIN 47"/>
    <property type="match status" value="1"/>
</dbReference>
<evidence type="ECO:0000256" key="11">
    <source>
        <dbReference type="ARBA" id="ARBA00022884"/>
    </source>
</evidence>
<dbReference type="NCBIfam" id="TIGR00472">
    <property type="entry name" value="pheT_bact"/>
    <property type="match status" value="1"/>
</dbReference>